<evidence type="ECO:0000313" key="2">
    <source>
        <dbReference type="Proteomes" id="UP001298681"/>
    </source>
</evidence>
<protein>
    <submittedName>
        <fullName evidence="1">C-GCAxxG-C-C family protein</fullName>
    </submittedName>
</protein>
<evidence type="ECO:0000313" key="1">
    <source>
        <dbReference type="EMBL" id="MCG4609623.1"/>
    </source>
</evidence>
<organism evidence="1 2">
    <name type="scientific">Anaeromassilibacillus senegalensis</name>
    <dbReference type="NCBI Taxonomy" id="1673717"/>
    <lineage>
        <taxon>Bacteria</taxon>
        <taxon>Bacillati</taxon>
        <taxon>Bacillota</taxon>
        <taxon>Clostridia</taxon>
        <taxon>Eubacteriales</taxon>
        <taxon>Acutalibacteraceae</taxon>
        <taxon>Anaeromassilibacillus</taxon>
    </lineage>
</organism>
<accession>A0ABS9MFP7</accession>
<name>A0ABS9MFP7_9FIRM</name>
<keyword evidence="2" id="KW-1185">Reference proteome</keyword>
<dbReference type="NCBIfam" id="TIGR01909">
    <property type="entry name" value="C_GCAxxG_C_C"/>
    <property type="match status" value="1"/>
</dbReference>
<gene>
    <name evidence="1" type="ORF">L0P57_01510</name>
</gene>
<comment type="caution">
    <text evidence="1">The sequence shown here is derived from an EMBL/GenBank/DDBJ whole genome shotgun (WGS) entry which is preliminary data.</text>
</comment>
<dbReference type="Proteomes" id="UP001298681">
    <property type="component" value="Unassembled WGS sequence"/>
</dbReference>
<reference evidence="1 2" key="1">
    <citation type="submission" date="2022-01" db="EMBL/GenBank/DDBJ databases">
        <title>Collection of gut derived symbiotic bacterial strains cultured from healthy donors.</title>
        <authorList>
            <person name="Lin H."/>
            <person name="Kohout C."/>
            <person name="Waligurski E."/>
            <person name="Pamer E.G."/>
        </authorList>
    </citation>
    <scope>NUCLEOTIDE SEQUENCE [LARGE SCALE GENOMIC DNA]</scope>
    <source>
        <strain evidence="1 2">DFI.7.58</strain>
    </source>
</reference>
<dbReference type="Pfam" id="PF09719">
    <property type="entry name" value="C_GCAxxG_C_C"/>
    <property type="match status" value="1"/>
</dbReference>
<dbReference type="RefSeq" id="WP_087230608.1">
    <property type="nucleotide sequence ID" value="NZ_JAKNHQ010000001.1"/>
</dbReference>
<dbReference type="EMBL" id="JAKNHQ010000001">
    <property type="protein sequence ID" value="MCG4609623.1"/>
    <property type="molecule type" value="Genomic_DNA"/>
</dbReference>
<sequence length="150" mass="16354">MGDKAERAKALFLEGYNCTQAVVGAFAEEIGMDFDTAVRLASGFGGGMGRLRQVCGTVSGMVFVASAKLGYTDPKAKVEKKELYQEIQRLAECFRKENGSIVCAELLAGVKDADNSPVPSERTAEYYKKRPCPELAACAARILEDCEWIR</sequence>
<proteinExistence type="predicted"/>
<dbReference type="InterPro" id="IPR010181">
    <property type="entry name" value="CGCAxxGCC_motif"/>
</dbReference>